<comment type="caution">
    <text evidence="2">The sequence shown here is derived from an EMBL/GenBank/DDBJ whole genome shotgun (WGS) entry which is preliminary data.</text>
</comment>
<organism evidence="2 3">
    <name type="scientific">Halobacillus seohaensis</name>
    <dbReference type="NCBI Taxonomy" id="447421"/>
    <lineage>
        <taxon>Bacteria</taxon>
        <taxon>Bacillati</taxon>
        <taxon>Bacillota</taxon>
        <taxon>Bacilli</taxon>
        <taxon>Bacillales</taxon>
        <taxon>Bacillaceae</taxon>
        <taxon>Halobacillus</taxon>
    </lineage>
</organism>
<proteinExistence type="predicted"/>
<dbReference type="InterPro" id="IPR035391">
    <property type="entry name" value="Arylsulfotran_N"/>
</dbReference>
<dbReference type="InterPro" id="IPR038477">
    <property type="entry name" value="ASST_N_sf"/>
</dbReference>
<accession>A0ABW2EPE5</accession>
<evidence type="ECO:0000313" key="3">
    <source>
        <dbReference type="Proteomes" id="UP001596410"/>
    </source>
</evidence>
<dbReference type="PANTHER" id="PTHR35340:SF10">
    <property type="entry name" value="CYTOPLASMIC PROTEIN"/>
    <property type="match status" value="1"/>
</dbReference>
<feature type="domain" description="Arylsulfotransferase N-terminal" evidence="1">
    <location>
        <begin position="77"/>
        <end position="160"/>
    </location>
</feature>
<gene>
    <name evidence="2" type="ORF">ACFQIC_14805</name>
</gene>
<dbReference type="PANTHER" id="PTHR35340">
    <property type="entry name" value="PQQ ENZYME REPEAT PROTEIN-RELATED"/>
    <property type="match status" value="1"/>
</dbReference>
<evidence type="ECO:0000313" key="2">
    <source>
        <dbReference type="EMBL" id="MFC7063097.1"/>
    </source>
</evidence>
<dbReference type="Pfam" id="PF05935">
    <property type="entry name" value="Arylsulfotrans"/>
    <property type="match status" value="1"/>
</dbReference>
<dbReference type="InterPro" id="IPR053143">
    <property type="entry name" value="Arylsulfate_ST"/>
</dbReference>
<dbReference type="InterPro" id="IPR010262">
    <property type="entry name" value="Arylsulfotransferase_bact"/>
</dbReference>
<reference evidence="3" key="1">
    <citation type="journal article" date="2019" name="Int. J. Syst. Evol. Microbiol.">
        <title>The Global Catalogue of Microorganisms (GCM) 10K type strain sequencing project: providing services to taxonomists for standard genome sequencing and annotation.</title>
        <authorList>
            <consortium name="The Broad Institute Genomics Platform"/>
            <consortium name="The Broad Institute Genome Sequencing Center for Infectious Disease"/>
            <person name="Wu L."/>
            <person name="Ma J."/>
        </authorList>
    </citation>
    <scope>NUCLEOTIDE SEQUENCE [LARGE SCALE GENOMIC DNA]</scope>
    <source>
        <strain evidence="3">CGMCC 4.1621</strain>
    </source>
</reference>
<dbReference type="Pfam" id="PF17425">
    <property type="entry name" value="Arylsulfotran_N"/>
    <property type="match status" value="1"/>
</dbReference>
<sequence length="547" mass="62081">MMKIVIGFLIGALIAGFVVFFVTVDGEKMEDQSSENNNGDGRTVQGDTELMEEQGNLENVIQTSYDQGEYNLTNPLIIEDPYGTAPLTALAKFNTDEPVEITVTVVGEEVDNDISQTFRGYDTEHEIPILGLLPDKDNTVVLEGESEEGNVTESKLTISTEPLPDDFLHTEVVKSDKERMQNGLTFIVPSGEYAYAVDDKGEVRWYSSMPNSHIFKRLENSNLLFLTQKVEQTGQYNLLLEMDMLGQVSFGSYIDVSNFDNWGVVHHDVVELPDGNLLATDHDGSGYIEDDMVEIDRESGEMVGELNMKDIFPEEMYEDYEGPSADEGDWFHHNATWFDEKDEDLLVSSRHQDAIINLSYPEGEIDWILADHEGWPEEVESNLLEPQGKDFKFPGGPHAMMTLPDQDNNEDTKDILLFDNNIAVVRGDEDESEEYSRGVQYRINPVEMTVEEVWSYGEERGKGFFSFIVGDADYLQETGNRLITSGYAFDENDNLHSRIVETTDEEDAEVVYELKITGFEEGSSRQAYRAERMPLYPERWNFELVEQ</sequence>
<dbReference type="Gene3D" id="2.60.40.3100">
    <property type="entry name" value="Arylsulphate sulphotransferase monomer, N-terminal domain"/>
    <property type="match status" value="1"/>
</dbReference>
<keyword evidence="3" id="KW-1185">Reference proteome</keyword>
<dbReference type="RefSeq" id="WP_204710448.1">
    <property type="nucleotide sequence ID" value="NZ_JBHSZV010000038.1"/>
</dbReference>
<dbReference type="EMBL" id="JBHSZV010000038">
    <property type="protein sequence ID" value="MFC7063097.1"/>
    <property type="molecule type" value="Genomic_DNA"/>
</dbReference>
<evidence type="ECO:0000259" key="1">
    <source>
        <dbReference type="Pfam" id="PF17425"/>
    </source>
</evidence>
<protein>
    <submittedName>
        <fullName evidence="2">Aryl-sulfate sulfotransferase</fullName>
    </submittedName>
</protein>
<name>A0ABW2EPE5_9BACI</name>
<dbReference type="Proteomes" id="UP001596410">
    <property type="component" value="Unassembled WGS sequence"/>
</dbReference>